<evidence type="ECO:0000313" key="1">
    <source>
        <dbReference type="EMBL" id="EDL94377.1"/>
    </source>
</evidence>
<evidence type="ECO:0000313" key="2">
    <source>
        <dbReference type="Proteomes" id="UP000234681"/>
    </source>
</evidence>
<dbReference type="AlphaFoldDB" id="A6JHQ3"/>
<protein>
    <submittedName>
        <fullName evidence="1">RCG57702</fullName>
    </submittedName>
</protein>
<proteinExistence type="predicted"/>
<accession>A6JHQ3</accession>
<feature type="non-terminal residue" evidence="1">
    <location>
        <position position="23"/>
    </location>
</feature>
<reference evidence="2" key="1">
    <citation type="submission" date="2005-09" db="EMBL/GenBank/DDBJ databases">
        <authorList>
            <person name="Mural R.J."/>
            <person name="Li P.W."/>
            <person name="Adams M.D."/>
            <person name="Amanatides P.G."/>
            <person name="Baden-Tillson H."/>
            <person name="Barnstead M."/>
            <person name="Chin S.H."/>
            <person name="Dew I."/>
            <person name="Evans C.A."/>
            <person name="Ferriera S."/>
            <person name="Flanigan M."/>
            <person name="Fosler C."/>
            <person name="Glodek A."/>
            <person name="Gu Z."/>
            <person name="Holt R.A."/>
            <person name="Jennings D."/>
            <person name="Kraft C.L."/>
            <person name="Lu F."/>
            <person name="Nguyen T."/>
            <person name="Nusskern D.R."/>
            <person name="Pfannkoch C.M."/>
            <person name="Sitter C."/>
            <person name="Sutton G.G."/>
            <person name="Venter J.C."/>
            <person name="Wang Z."/>
            <person name="Woodage T."/>
            <person name="Zheng X.H."/>
            <person name="Zhong F."/>
        </authorList>
    </citation>
    <scope>NUCLEOTIDE SEQUENCE [LARGE SCALE GENOMIC DNA]</scope>
    <source>
        <strain>BN</strain>
        <strain evidence="2">Sprague-Dawley</strain>
    </source>
</reference>
<name>A6JHQ3_RAT</name>
<sequence length="23" mass="2524">MAKMCCALIINKALAQTRSQTVE</sequence>
<dbReference type="EMBL" id="CH473986">
    <property type="protein sequence ID" value="EDL94377.1"/>
    <property type="molecule type" value="Genomic_DNA"/>
</dbReference>
<gene>
    <name evidence="1" type="ORF">rCG_57702</name>
</gene>
<organism evidence="1 2">
    <name type="scientific">Rattus norvegicus</name>
    <name type="common">Rat</name>
    <dbReference type="NCBI Taxonomy" id="10116"/>
    <lineage>
        <taxon>Eukaryota</taxon>
        <taxon>Metazoa</taxon>
        <taxon>Chordata</taxon>
        <taxon>Craniata</taxon>
        <taxon>Vertebrata</taxon>
        <taxon>Euteleostomi</taxon>
        <taxon>Mammalia</taxon>
        <taxon>Eutheria</taxon>
        <taxon>Euarchontoglires</taxon>
        <taxon>Glires</taxon>
        <taxon>Rodentia</taxon>
        <taxon>Myomorpha</taxon>
        <taxon>Muroidea</taxon>
        <taxon>Muridae</taxon>
        <taxon>Murinae</taxon>
        <taxon>Rattus</taxon>
    </lineage>
</organism>
<dbReference type="Proteomes" id="UP000234681">
    <property type="component" value="Chromosome 1"/>
</dbReference>